<keyword evidence="3" id="KW-0677">Repeat</keyword>
<dbReference type="SUPFAM" id="SSF55486">
    <property type="entry name" value="Metalloproteases ('zincins'), catalytic domain"/>
    <property type="match status" value="1"/>
</dbReference>
<dbReference type="Gene3D" id="2.150.10.10">
    <property type="entry name" value="Serralysin-like metalloprotease, C-terminal"/>
    <property type="match status" value="1"/>
</dbReference>
<comment type="subcellular location">
    <subcellularLocation>
        <location evidence="1">Secreted</location>
    </subcellularLocation>
</comment>
<dbReference type="InterPro" id="IPR024079">
    <property type="entry name" value="MetalloPept_cat_dom_sf"/>
</dbReference>
<proteinExistence type="predicted"/>
<dbReference type="InterPro" id="IPR011049">
    <property type="entry name" value="Serralysin-like_metalloprot_C"/>
</dbReference>
<keyword evidence="2" id="KW-0964">Secreted</keyword>
<dbReference type="SMART" id="SM00235">
    <property type="entry name" value="ZnMc"/>
    <property type="match status" value="1"/>
</dbReference>
<dbReference type="GO" id="GO:0008270">
    <property type="term" value="F:zinc ion binding"/>
    <property type="evidence" value="ECO:0007669"/>
    <property type="project" value="InterPro"/>
</dbReference>
<dbReference type="CDD" id="cd04277">
    <property type="entry name" value="ZnMc_serralysin_like"/>
    <property type="match status" value="1"/>
</dbReference>
<evidence type="ECO:0000256" key="3">
    <source>
        <dbReference type="ARBA" id="ARBA00022737"/>
    </source>
</evidence>
<dbReference type="Pfam" id="PF08548">
    <property type="entry name" value="Peptidase_M10_C"/>
    <property type="match status" value="1"/>
</dbReference>
<dbReference type="InterPro" id="IPR006026">
    <property type="entry name" value="Peptidase_Metallo"/>
</dbReference>
<sequence length="505" mass="52517">MPNSQTVIAYPYTGDYRIDVLLDSLSERWNFQSALGTPVNVTFSFMTAKPVYGGTDDGDGDVGFQPFSAQQMAAVRDIFARLQVELNIHFTEVPDSSFSYGQIRFGNNYQQSSAGYTWLPNSTDSALSGDVWMDLGSSGTTNPVVGSYAYATLVHEIGHALGLKHPGNYNAGSGTSQEPGNYLGTLEDNVGYTVMSYNDVPGGQQRDWFGVYDLLALKKLYGAGTLGAGNTTYSYSDAAGTMLEIIDDASGYDTLDLSGVTQSGVTVDMRPGAFSSVGRNSSVAASNNLSIDFTTTIEKFIGTSHDDHVTGNDANNAFLLGNGANTADGGAGIDTALYTSARAGFSVAGSAGSVHVGASGIDDTLSHVERVEFADRKLAFDIPGNAGVVAEVIGAVFGAAVLAQRPDYVTIGLSLIDAGMGIVDASQVALDARLGAAHTNIDVVNLLYTNVAGTAPSASDLASFDAPLESGAQTQAQLAVFAAEHALNASNINLVGLAHDGLAYA</sequence>
<name>A0A931MI65_9BURK</name>
<dbReference type="GO" id="GO:0008237">
    <property type="term" value="F:metallopeptidase activity"/>
    <property type="evidence" value="ECO:0007669"/>
    <property type="project" value="InterPro"/>
</dbReference>
<dbReference type="InterPro" id="IPR013858">
    <property type="entry name" value="Peptidase_M10B_C"/>
</dbReference>
<dbReference type="InterPro" id="IPR034033">
    <property type="entry name" value="Serralysin-like"/>
</dbReference>
<evidence type="ECO:0000313" key="5">
    <source>
        <dbReference type="EMBL" id="MBG9389806.1"/>
    </source>
</evidence>
<feature type="domain" description="Peptidase metallopeptidase" evidence="4">
    <location>
        <begin position="25"/>
        <end position="223"/>
    </location>
</feature>
<dbReference type="RefSeq" id="WP_196987582.1">
    <property type="nucleotide sequence ID" value="NZ_JADWYS010000001.1"/>
</dbReference>
<dbReference type="AlphaFoldDB" id="A0A931MI65"/>
<dbReference type="Gene3D" id="3.40.390.10">
    <property type="entry name" value="Collagenase (Catalytic Domain)"/>
    <property type="match status" value="1"/>
</dbReference>
<evidence type="ECO:0000256" key="1">
    <source>
        <dbReference type="ARBA" id="ARBA00004613"/>
    </source>
</evidence>
<protein>
    <submittedName>
        <fullName evidence="5">M10 family metallopeptidase C-terminal domain-containing protein</fullName>
    </submittedName>
</protein>
<dbReference type="Proteomes" id="UP000651050">
    <property type="component" value="Unassembled WGS sequence"/>
</dbReference>
<comment type="caution">
    <text evidence="5">The sequence shown here is derived from an EMBL/GenBank/DDBJ whole genome shotgun (WGS) entry which is preliminary data.</text>
</comment>
<organism evidence="5 6">
    <name type="scientific">Caenimonas aquaedulcis</name>
    <dbReference type="NCBI Taxonomy" id="2793270"/>
    <lineage>
        <taxon>Bacteria</taxon>
        <taxon>Pseudomonadati</taxon>
        <taxon>Pseudomonadota</taxon>
        <taxon>Betaproteobacteria</taxon>
        <taxon>Burkholderiales</taxon>
        <taxon>Comamonadaceae</taxon>
        <taxon>Caenimonas</taxon>
    </lineage>
</organism>
<dbReference type="GO" id="GO:0006508">
    <property type="term" value="P:proteolysis"/>
    <property type="evidence" value="ECO:0007669"/>
    <property type="project" value="InterPro"/>
</dbReference>
<reference evidence="5" key="1">
    <citation type="submission" date="2020-11" db="EMBL/GenBank/DDBJ databases">
        <title>Bacterial whole genome sequence for Caenimonas sp. DR4.4.</title>
        <authorList>
            <person name="Le V."/>
            <person name="Ko S.-R."/>
            <person name="Ahn C.-Y."/>
            <person name="Oh H.-M."/>
        </authorList>
    </citation>
    <scope>NUCLEOTIDE SEQUENCE</scope>
    <source>
        <strain evidence="5">DR4.4</strain>
    </source>
</reference>
<keyword evidence="6" id="KW-1185">Reference proteome</keyword>
<dbReference type="GO" id="GO:0005509">
    <property type="term" value="F:calcium ion binding"/>
    <property type="evidence" value="ECO:0007669"/>
    <property type="project" value="InterPro"/>
</dbReference>
<dbReference type="GO" id="GO:0005615">
    <property type="term" value="C:extracellular space"/>
    <property type="evidence" value="ECO:0007669"/>
    <property type="project" value="InterPro"/>
</dbReference>
<evidence type="ECO:0000259" key="4">
    <source>
        <dbReference type="SMART" id="SM00235"/>
    </source>
</evidence>
<gene>
    <name evidence="5" type="ORF">I5803_17380</name>
</gene>
<accession>A0A931MI65</accession>
<evidence type="ECO:0000256" key="2">
    <source>
        <dbReference type="ARBA" id="ARBA00022525"/>
    </source>
</evidence>
<dbReference type="EMBL" id="JADWYS010000001">
    <property type="protein sequence ID" value="MBG9389806.1"/>
    <property type="molecule type" value="Genomic_DNA"/>
</dbReference>
<evidence type="ECO:0000313" key="6">
    <source>
        <dbReference type="Proteomes" id="UP000651050"/>
    </source>
</evidence>
<dbReference type="SUPFAM" id="SSF51120">
    <property type="entry name" value="beta-Roll"/>
    <property type="match status" value="1"/>
</dbReference>